<reference evidence="5" key="2">
    <citation type="submission" date="2010-03" db="EMBL/GenBank/DDBJ databases">
        <authorList>
            <person name="Pajon A."/>
        </authorList>
    </citation>
    <scope>NUCLEOTIDE SEQUENCE</scope>
    <source>
        <strain evidence="5">Type strain: 18P13</strain>
    </source>
</reference>
<comment type="similarity">
    <text evidence="3">Belongs to the RecD family. RecD2 subfamily.</text>
</comment>
<dbReference type="InterPro" id="IPR010994">
    <property type="entry name" value="RuvA_2-like"/>
</dbReference>
<name>D4LEE2_RUMC1</name>
<protein>
    <recommendedName>
        <fullName evidence="3">ATP-dependent RecD2 DNA helicase</fullName>
        <ecNumber evidence="3">5.6.2.3</ecNumber>
    </recommendedName>
    <alternativeName>
        <fullName evidence="3">DNA 5'-3' helicase subunit RecD2</fullName>
    </alternativeName>
</protein>
<sequence length="739" mass="83861">MQEPEKRMLRLEGVVDKVLFFNEQNGYIVLELETDQSIETVVGELGEIEDGETLLVEGEYITHSKFGTQFKASYCERKLPSTAENIRKYLSSGTISGIGPSLAKRIVDVFGDETLEVMEHQPEKLRTIKGISEKKCQEIAREVQKIFSLRTLMIYLSQYHIPARYAMKAFQQWGVNSRDVIDGNPYALCGELVGLPFQKAEVLARSLRIALDSDQRILAGLQYLLTENTFSGHTCLPLDKLQPLSCKYLGIGEQDFYANYNQALENQQLYEYKKGEREFVYLPEYYIAESYIADRIKVILEFSAPEDYDYEALIDLEEQEKQIKYESLQRKAITTALSRGLMVLTGGPGTGKTTTLNAIISLYEKQGKKVLIAAPTGRAAKRISDLTGYEAKTIHRLLEVQFDSNERLTFKHNEKDPLDCEVLVVDEMSMVDVLLFEHLLRALKLHCRIVLVGDSDQLPSVGAGNLLRDLIDGGCIPVIALQEIFRQAQQSCIVTNAHRIVRGEDPDLMQKQNDFFFLQRLKPEPACELVISLCRDRLPKAYGFDPLNDIQVIAPARKGTLGVIALNQALQEALNPKKKSMAECKTALYTFRVGDKVMQTRNNYDILWKKDGEQGTGIFNGDIGRILEINRAQMMATIDFDGRITPYPLDVLDQLELAYAITVHKSQGSEFEAVVIPILGGFEKLYYRNLLYTAVTRAKKLLILVGSRKKIEEMVHNNRRTNRYSCLRHMLMQHEQGSN</sequence>
<dbReference type="GO" id="GO:0003677">
    <property type="term" value="F:DNA binding"/>
    <property type="evidence" value="ECO:0007669"/>
    <property type="project" value="UniProtKB-UniRule"/>
</dbReference>
<dbReference type="InterPro" id="IPR006345">
    <property type="entry name" value="RecD2"/>
</dbReference>
<evidence type="ECO:0000256" key="3">
    <source>
        <dbReference type="HAMAP-Rule" id="MF_01488"/>
    </source>
</evidence>
<evidence type="ECO:0000313" key="6">
    <source>
        <dbReference type="Proteomes" id="UP000007054"/>
    </source>
</evidence>
<dbReference type="InterPro" id="IPR003593">
    <property type="entry name" value="AAA+_ATPase"/>
</dbReference>
<dbReference type="InterPro" id="IPR050534">
    <property type="entry name" value="Coronavir_polyprotein_1ab"/>
</dbReference>
<dbReference type="Gene3D" id="2.30.30.940">
    <property type="match status" value="1"/>
</dbReference>
<dbReference type="Pfam" id="PF13538">
    <property type="entry name" value="UvrD_C_2"/>
    <property type="match status" value="1"/>
</dbReference>
<proteinExistence type="inferred from homology"/>
<dbReference type="STRING" id="213810.RUM_19510"/>
<feature type="domain" description="AAA+ ATPase" evidence="4">
    <location>
        <begin position="338"/>
        <end position="481"/>
    </location>
</feature>
<dbReference type="GO" id="GO:0006310">
    <property type="term" value="P:DNA recombination"/>
    <property type="evidence" value="ECO:0007669"/>
    <property type="project" value="InterPro"/>
</dbReference>
<dbReference type="HOGENOM" id="CLU_007524_0_2_9"/>
<dbReference type="GO" id="GO:0016887">
    <property type="term" value="F:ATP hydrolysis activity"/>
    <property type="evidence" value="ECO:0007669"/>
    <property type="project" value="RHEA"/>
</dbReference>
<evidence type="ECO:0000256" key="2">
    <source>
        <dbReference type="ARBA" id="ARBA00022840"/>
    </source>
</evidence>
<dbReference type="BioCyc" id="RCHA213810:RUM_RS09470-MONOMER"/>
<dbReference type="Pfam" id="PF18335">
    <property type="entry name" value="SH3_13"/>
    <property type="match status" value="1"/>
</dbReference>
<dbReference type="Pfam" id="PF13245">
    <property type="entry name" value="AAA_19"/>
    <property type="match status" value="1"/>
</dbReference>
<organism evidence="5 6">
    <name type="scientific">Ruminococcus champanellensis (strain DSM 18848 / JCM 17042 / KCTC 15320 / 18P13)</name>
    <dbReference type="NCBI Taxonomy" id="213810"/>
    <lineage>
        <taxon>Bacteria</taxon>
        <taxon>Bacillati</taxon>
        <taxon>Bacillota</taxon>
        <taxon>Clostridia</taxon>
        <taxon>Eubacteriales</taxon>
        <taxon>Oscillospiraceae</taxon>
        <taxon>Ruminococcus</taxon>
    </lineage>
</organism>
<dbReference type="Gene3D" id="1.10.10.2220">
    <property type="match status" value="1"/>
</dbReference>
<dbReference type="Pfam" id="PF23139">
    <property type="entry name" value="OB_YrrC"/>
    <property type="match status" value="1"/>
</dbReference>
<gene>
    <name evidence="3" type="primary">recD2</name>
    <name evidence="5" type="ordered locus">RUM_19510</name>
</gene>
<keyword evidence="3 5" id="KW-0378">Hydrolase</keyword>
<dbReference type="GO" id="GO:0005524">
    <property type="term" value="F:ATP binding"/>
    <property type="evidence" value="ECO:0007669"/>
    <property type="project" value="UniProtKB-UniRule"/>
</dbReference>
<comment type="function">
    <text evidence="3">DNA-dependent ATPase and ATP-dependent 5'-3' DNA helicase. Has no activity on blunt DNA or DNA with 3'-overhangs, requires at least 10 bases of 5'-ssDNA for helicase activity.</text>
</comment>
<dbReference type="RefSeq" id="WP_015558893.1">
    <property type="nucleotide sequence ID" value="NC_021039.1"/>
</dbReference>
<evidence type="ECO:0000259" key="4">
    <source>
        <dbReference type="SMART" id="SM00382"/>
    </source>
</evidence>
<dbReference type="AlphaFoldDB" id="D4LEE2"/>
<dbReference type="SMART" id="SM00382">
    <property type="entry name" value="AAA"/>
    <property type="match status" value="1"/>
</dbReference>
<dbReference type="PANTHER" id="PTHR43788:SF6">
    <property type="entry name" value="DNA HELICASE B"/>
    <property type="match status" value="1"/>
</dbReference>
<dbReference type="GeneID" id="83156621"/>
<dbReference type="GO" id="GO:0043139">
    <property type="term" value="F:5'-3' DNA helicase activity"/>
    <property type="evidence" value="ECO:0007669"/>
    <property type="project" value="UniProtKB-UniRule"/>
</dbReference>
<keyword evidence="3 5" id="KW-0347">Helicase</keyword>
<evidence type="ECO:0000256" key="1">
    <source>
        <dbReference type="ARBA" id="ARBA00022741"/>
    </source>
</evidence>
<dbReference type="HAMAP" id="MF_01488">
    <property type="entry name" value="RecD2"/>
    <property type="match status" value="1"/>
</dbReference>
<dbReference type="KEGG" id="rch:RUM_19510"/>
<dbReference type="Gene3D" id="1.10.150.20">
    <property type="entry name" value="5' to 3' exonuclease, C-terminal subdomain"/>
    <property type="match status" value="1"/>
</dbReference>
<dbReference type="OrthoDB" id="9803432at2"/>
<dbReference type="SUPFAM" id="SSF47781">
    <property type="entry name" value="RuvA domain 2-like"/>
    <property type="match status" value="1"/>
</dbReference>
<dbReference type="Gene3D" id="3.40.50.300">
    <property type="entry name" value="P-loop containing nucleotide triphosphate hydrolases"/>
    <property type="match status" value="2"/>
</dbReference>
<keyword evidence="6" id="KW-1185">Reference proteome</keyword>
<dbReference type="InterPro" id="IPR027417">
    <property type="entry name" value="P-loop_NTPase"/>
</dbReference>
<dbReference type="PANTHER" id="PTHR43788">
    <property type="entry name" value="DNA2/NAM7 HELICASE FAMILY MEMBER"/>
    <property type="match status" value="1"/>
</dbReference>
<dbReference type="InterPro" id="IPR027785">
    <property type="entry name" value="UvrD-like_helicase_C"/>
</dbReference>
<evidence type="ECO:0000313" key="5">
    <source>
        <dbReference type="EMBL" id="CBL17987.1"/>
    </source>
</evidence>
<reference evidence="5" key="1">
    <citation type="submission" date="2010-03" db="EMBL/GenBank/DDBJ databases">
        <title>The genome sequence of Ruminococcus sp. 18P13.</title>
        <authorList>
            <consortium name="metaHIT consortium -- http://www.metahit.eu/"/>
            <person name="Pajon A."/>
            <person name="Turner K."/>
            <person name="Parkhill J."/>
            <person name="Bernalier A."/>
        </authorList>
    </citation>
    <scope>NUCLEOTIDE SEQUENCE [LARGE SCALE GENOMIC DNA]</scope>
    <source>
        <strain evidence="5">Type strain: 18P13</strain>
    </source>
</reference>
<dbReference type="GO" id="GO:0009338">
    <property type="term" value="C:exodeoxyribonuclease V complex"/>
    <property type="evidence" value="ECO:0007669"/>
    <property type="project" value="TreeGrafter"/>
</dbReference>
<dbReference type="GO" id="GO:0017116">
    <property type="term" value="F:single-stranded DNA helicase activity"/>
    <property type="evidence" value="ECO:0007669"/>
    <property type="project" value="TreeGrafter"/>
</dbReference>
<keyword evidence="1 3" id="KW-0547">Nucleotide-binding</keyword>
<accession>D4LEE2</accession>
<dbReference type="CDD" id="cd17933">
    <property type="entry name" value="DEXSc_RecD-like"/>
    <property type="match status" value="1"/>
</dbReference>
<dbReference type="EMBL" id="FP929052">
    <property type="protein sequence ID" value="CBL17987.1"/>
    <property type="molecule type" value="Genomic_DNA"/>
</dbReference>
<comment type="catalytic activity">
    <reaction evidence="3">
        <text>ATP + H2O = ADP + phosphate + H(+)</text>
        <dbReference type="Rhea" id="RHEA:13065"/>
        <dbReference type="ChEBI" id="CHEBI:15377"/>
        <dbReference type="ChEBI" id="CHEBI:15378"/>
        <dbReference type="ChEBI" id="CHEBI:30616"/>
        <dbReference type="ChEBI" id="CHEBI:43474"/>
        <dbReference type="ChEBI" id="CHEBI:456216"/>
        <dbReference type="EC" id="5.6.2.3"/>
    </reaction>
</comment>
<dbReference type="EC" id="5.6.2.3" evidence="3"/>
<keyword evidence="3" id="KW-0413">Isomerase</keyword>
<keyword evidence="2 3" id="KW-0067">ATP-binding</keyword>
<dbReference type="InterPro" id="IPR055446">
    <property type="entry name" value="RecD2_N_OB"/>
</dbReference>
<dbReference type="CDD" id="cd18809">
    <property type="entry name" value="SF1_C_RecD"/>
    <property type="match status" value="1"/>
</dbReference>
<dbReference type="PATRIC" id="fig|213810.4.peg.1850"/>
<dbReference type="Proteomes" id="UP000007054">
    <property type="component" value="Chromosome"/>
</dbReference>
<feature type="binding site" evidence="3">
    <location>
        <begin position="349"/>
        <end position="353"/>
    </location>
    <ligand>
        <name>ATP</name>
        <dbReference type="ChEBI" id="CHEBI:30616"/>
    </ligand>
</feature>
<dbReference type="SUPFAM" id="SSF52540">
    <property type="entry name" value="P-loop containing nucleoside triphosphate hydrolases"/>
    <property type="match status" value="1"/>
</dbReference>
<dbReference type="Pfam" id="PF14490">
    <property type="entry name" value="HHH_RecD2"/>
    <property type="match status" value="1"/>
</dbReference>
<keyword evidence="3" id="KW-0238">DNA-binding</keyword>
<dbReference type="InterPro" id="IPR041451">
    <property type="entry name" value="RecD2_SH13"/>
</dbReference>
<dbReference type="NCBIfam" id="TIGR01448">
    <property type="entry name" value="recD_rel"/>
    <property type="match status" value="1"/>
</dbReference>
<dbReference type="InterPro" id="IPR029493">
    <property type="entry name" value="RecD2-like_HHH"/>
</dbReference>
<dbReference type="Pfam" id="PF14520">
    <property type="entry name" value="HHH_5"/>
    <property type="match status" value="1"/>
</dbReference>